<evidence type="ECO:0000313" key="2">
    <source>
        <dbReference type="EMBL" id="EEG74736.1"/>
    </source>
</evidence>
<dbReference type="Proteomes" id="UP000004893">
    <property type="component" value="Unassembled WGS sequence"/>
</dbReference>
<accession>C0C008</accession>
<dbReference type="InterPro" id="IPR014966">
    <property type="entry name" value="FRG-dom"/>
</dbReference>
<keyword evidence="3" id="KW-1185">Reference proteome</keyword>
<name>C0C008_9FIRM</name>
<dbReference type="SMART" id="SM00901">
    <property type="entry name" value="FRG"/>
    <property type="match status" value="1"/>
</dbReference>
<proteinExistence type="predicted"/>
<dbReference type="HOGENOM" id="CLU_050026_3_1_9"/>
<dbReference type="eggNOG" id="ENOG50303AG">
    <property type="taxonomic scope" value="Bacteria"/>
</dbReference>
<dbReference type="Pfam" id="PF08867">
    <property type="entry name" value="FRG"/>
    <property type="match status" value="1"/>
</dbReference>
<evidence type="ECO:0000313" key="3">
    <source>
        <dbReference type="Proteomes" id="UP000004893"/>
    </source>
</evidence>
<evidence type="ECO:0000259" key="1">
    <source>
        <dbReference type="SMART" id="SM00901"/>
    </source>
</evidence>
<reference evidence="2" key="1">
    <citation type="submission" date="2009-02" db="EMBL/GenBank/DDBJ databases">
        <authorList>
            <person name="Fulton L."/>
            <person name="Clifton S."/>
            <person name="Fulton B."/>
            <person name="Xu J."/>
            <person name="Minx P."/>
            <person name="Pepin K.H."/>
            <person name="Johnson M."/>
            <person name="Bhonagiri V."/>
            <person name="Nash W.E."/>
            <person name="Mardis E.R."/>
            <person name="Wilson R.K."/>
        </authorList>
    </citation>
    <scope>NUCLEOTIDE SEQUENCE [LARGE SCALE GENOMIC DNA]</scope>
    <source>
        <strain evidence="2">DSM 15053</strain>
    </source>
</reference>
<feature type="domain" description="FRG" evidence="1">
    <location>
        <begin position="23"/>
        <end position="154"/>
    </location>
</feature>
<organism evidence="2 3">
    <name type="scientific">[Clostridium] hylemonae DSM 15053</name>
    <dbReference type="NCBI Taxonomy" id="553973"/>
    <lineage>
        <taxon>Bacteria</taxon>
        <taxon>Bacillati</taxon>
        <taxon>Bacillota</taxon>
        <taxon>Clostridia</taxon>
        <taxon>Lachnospirales</taxon>
        <taxon>Lachnospiraceae</taxon>
    </lineage>
</organism>
<dbReference type="OrthoDB" id="9816036at2"/>
<comment type="caution">
    <text evidence="2">The sequence shown here is derived from an EMBL/GenBank/DDBJ whole genome shotgun (WGS) entry which is preliminary data.</text>
</comment>
<dbReference type="EMBL" id="ABYI02000019">
    <property type="protein sequence ID" value="EEG74736.1"/>
    <property type="molecule type" value="Genomic_DNA"/>
</dbReference>
<reference evidence="2" key="2">
    <citation type="submission" date="2013-06" db="EMBL/GenBank/DDBJ databases">
        <title>Draft genome sequence of Clostridium hylemonae (DSM 15053).</title>
        <authorList>
            <person name="Sudarsanam P."/>
            <person name="Ley R."/>
            <person name="Guruge J."/>
            <person name="Turnbaugh P.J."/>
            <person name="Mahowald M."/>
            <person name="Liep D."/>
            <person name="Gordon J."/>
        </authorList>
    </citation>
    <scope>NUCLEOTIDE SEQUENCE</scope>
    <source>
        <strain evidence="2">DSM 15053</strain>
    </source>
</reference>
<protein>
    <submittedName>
        <fullName evidence="2">FRG domain protein</fullName>
    </submittedName>
</protein>
<gene>
    <name evidence="2" type="ORF">CLOHYLEM_05400</name>
</gene>
<sequence>MMETYVAQSLNEYIELIAKIGSNGTEKWYRGQSNCEYRLTPSALRKVFAIEDQRGYKLNQPILDDTCSGSNNVVAFLPVDRMVTEFSEKAKDCLEYDVSTRIEWECIAQHYGIPTRILDWTTNAINALFFAVGDCSIGQTKEDDIRHFFDSQGFGSGGGAVFVIDPLEINKKTVPIPDFDKNPIVFDSIKHAKILEECLHNMIPPVCFSGFNKEKRISRQAGKFTTTGTLVWPMDFYTELQKRIIKIYIPYSAYESLRQQLCALGITHDTIYVEDDEKDVIAKAIAQETRNKFLKAMLK</sequence>
<dbReference type="RefSeq" id="WP_006442736.1">
    <property type="nucleotide sequence ID" value="NZ_CP036524.1"/>
</dbReference>
<dbReference type="AlphaFoldDB" id="C0C008"/>
<dbReference type="STRING" id="553973.CLOHYLEM_05400"/>